<feature type="compositionally biased region" description="Low complexity" evidence="1">
    <location>
        <begin position="136"/>
        <end position="154"/>
    </location>
</feature>
<feature type="region of interest" description="Disordered" evidence="1">
    <location>
        <begin position="31"/>
        <end position="154"/>
    </location>
</feature>
<evidence type="ECO:0000259" key="2">
    <source>
        <dbReference type="Pfam" id="PF20499"/>
    </source>
</evidence>
<reference evidence="3 4" key="1">
    <citation type="submission" date="2018-10" db="EMBL/GenBank/DDBJ databases">
        <title>Genome assembly for a Yunnan-Guizhou Plateau 3E fish, Anabarilius grahami (Regan), and its evolutionary and genetic applications.</title>
        <authorList>
            <person name="Jiang W."/>
        </authorList>
    </citation>
    <scope>NUCLEOTIDE SEQUENCE [LARGE SCALE GENOMIC DNA]</scope>
    <source>
        <strain evidence="3">AG-KIZ</strain>
        <tissue evidence="3">Muscle</tissue>
    </source>
</reference>
<dbReference type="EMBL" id="RJVU01054598">
    <property type="protein sequence ID" value="ROL03967.1"/>
    <property type="molecule type" value="Genomic_DNA"/>
</dbReference>
<feature type="region of interest" description="Disordered" evidence="1">
    <location>
        <begin position="186"/>
        <end position="223"/>
    </location>
</feature>
<dbReference type="OrthoDB" id="10058592at2759"/>
<feature type="compositionally biased region" description="Low complexity" evidence="1">
    <location>
        <begin position="97"/>
        <end position="117"/>
    </location>
</feature>
<proteinExistence type="predicted"/>
<evidence type="ECO:0000313" key="3">
    <source>
        <dbReference type="EMBL" id="ROL03967.1"/>
    </source>
</evidence>
<dbReference type="AlphaFoldDB" id="A0A3N0Y223"/>
<name>A0A3N0Y223_ANAGA</name>
<feature type="domain" description="DUF6729" evidence="2">
    <location>
        <begin position="251"/>
        <end position="470"/>
    </location>
</feature>
<dbReference type="InterPro" id="IPR046616">
    <property type="entry name" value="DUF6729"/>
</dbReference>
<organism evidence="3 4">
    <name type="scientific">Anabarilius grahami</name>
    <name type="common">Kanglang fish</name>
    <name type="synonym">Barilius grahami</name>
    <dbReference type="NCBI Taxonomy" id="495550"/>
    <lineage>
        <taxon>Eukaryota</taxon>
        <taxon>Metazoa</taxon>
        <taxon>Chordata</taxon>
        <taxon>Craniata</taxon>
        <taxon>Vertebrata</taxon>
        <taxon>Euteleostomi</taxon>
        <taxon>Actinopterygii</taxon>
        <taxon>Neopterygii</taxon>
        <taxon>Teleostei</taxon>
        <taxon>Ostariophysi</taxon>
        <taxon>Cypriniformes</taxon>
        <taxon>Xenocyprididae</taxon>
        <taxon>Xenocypridinae</taxon>
        <taxon>Xenocypridinae incertae sedis</taxon>
        <taxon>Anabarilius</taxon>
    </lineage>
</organism>
<accession>A0A3N0Y223</accession>
<sequence length="851" mass="93297">MFLLRRFASTGVWPSEAGNRSAPRQKKWFDLFQRATSAPPASTPTAVPPASTSTAVPPASTSTAVPPASTPTAVPAASTPTAVPPASTPTAVPPASTPTAVPPASTSTAVPPASTPTAVPPGSPSPSDRPVTSACLSASSPATRPPSAAQPAASASLLPSPSYFHSTSPSPSAQPVASASLLPSPSYFHSTSPSPSAQPAASGSLLPSSSSPSASPSPAASPALTSLENVAPSVPAPASETDQFWLPTKMRQAIPLQDQRWIASVLFHAGRLRPDLKLWYEPPAPSLIYHQAPSPDHFFNHRLLVWMPYHLWKFRLFCPACGKQLTGYGLHKRARKVLDIDRYYLMVTETLRCTVCCLSYLSTSQTVLDQLDVPHRRLFRLILTQRYACDIRVIRMLRERTLGNSPTRLVKQLRENHGEEWLDRLAHYMEECAGFVNRPSLLPVMCQKPPEPIDVPTSKWLLSVYGRDIISRIDHIKASITSTFGKILKMDSTKQITKKLAGTAKGTAQWVTFVGNETGQILISVLTAEEGPGLDTMVSGLINRYFQVGVAPPLLLYVDCGCCIEKGQSKLQARFGGWPDLIIRLDIWHFMRRLAVGCTTDAHPLYPVFMSRLSACIFEWDPDDVALLRRAKREQLQEEGVPVITNDLVERRITKKELALYCRRRTRGVESTTRHIDRLLQELKGEKWRDLMGVPLLDTVRIEHIWHVQMRHVKCIQDPPGVPLYTETGTTTTKGGIVLTKYRCARGSTALESFHLHLNRFIPGTSANTLNFQLYLLEGLNRWNQDRAAASISTKSSPLLTYSGQVVQSINTNSLKVFGEKLVPTFQPPAQYTGELIGVDYLLSQTGQPLQ</sequence>
<feature type="compositionally biased region" description="Pro residues" evidence="1">
    <location>
        <begin position="82"/>
        <end position="96"/>
    </location>
</feature>
<dbReference type="PANTHER" id="PTHR24401:SF29">
    <property type="entry name" value="SI:CH211-243P7.3-RELATED"/>
    <property type="match status" value="1"/>
</dbReference>
<evidence type="ECO:0000313" key="4">
    <source>
        <dbReference type="Proteomes" id="UP000281406"/>
    </source>
</evidence>
<dbReference type="PANTHER" id="PTHR24401">
    <property type="entry name" value="SI:CH211-243P7.3-RELATED"/>
    <property type="match status" value="1"/>
</dbReference>
<comment type="caution">
    <text evidence="3">The sequence shown here is derived from an EMBL/GenBank/DDBJ whole genome shotgun (WGS) entry which is preliminary data.</text>
</comment>
<dbReference type="Pfam" id="PF20499">
    <property type="entry name" value="DUF6729"/>
    <property type="match status" value="1"/>
</dbReference>
<dbReference type="Proteomes" id="UP000281406">
    <property type="component" value="Unassembled WGS sequence"/>
</dbReference>
<evidence type="ECO:0000256" key="1">
    <source>
        <dbReference type="SAM" id="MobiDB-lite"/>
    </source>
</evidence>
<gene>
    <name evidence="3" type="ORF">DPX16_23402</name>
</gene>
<keyword evidence="4" id="KW-1185">Reference proteome</keyword>
<protein>
    <recommendedName>
        <fullName evidence="2">DUF6729 domain-containing protein</fullName>
    </recommendedName>
</protein>
<feature type="compositionally biased region" description="Low complexity" evidence="1">
    <location>
        <begin position="35"/>
        <end position="81"/>
    </location>
</feature>